<keyword evidence="1" id="KW-0472">Membrane</keyword>
<dbReference type="AlphaFoldDB" id="A0A1H5HQY7"/>
<dbReference type="EMBL" id="FNSC01000001">
    <property type="protein sequence ID" value="SEE30436.1"/>
    <property type="molecule type" value="Genomic_DNA"/>
</dbReference>
<organism evidence="2 3">
    <name type="scientific">Pseudomonas anguilliseptica</name>
    <dbReference type="NCBI Taxonomy" id="53406"/>
    <lineage>
        <taxon>Bacteria</taxon>
        <taxon>Pseudomonadati</taxon>
        <taxon>Pseudomonadota</taxon>
        <taxon>Gammaproteobacteria</taxon>
        <taxon>Pseudomonadales</taxon>
        <taxon>Pseudomonadaceae</taxon>
        <taxon>Pseudomonas</taxon>
    </lineage>
</organism>
<reference evidence="3" key="1">
    <citation type="submission" date="2016-10" db="EMBL/GenBank/DDBJ databases">
        <authorList>
            <person name="Varghese N."/>
            <person name="Submissions S."/>
        </authorList>
    </citation>
    <scope>NUCLEOTIDE SEQUENCE [LARGE SCALE GENOMIC DNA]</scope>
    <source>
        <strain evidence="3">DSM 12111</strain>
    </source>
</reference>
<protein>
    <submittedName>
        <fullName evidence="2">Uncharacterized protein</fullName>
    </submittedName>
</protein>
<feature type="transmembrane region" description="Helical" evidence="1">
    <location>
        <begin position="79"/>
        <end position="98"/>
    </location>
</feature>
<keyword evidence="3" id="KW-1185">Reference proteome</keyword>
<feature type="transmembrane region" description="Helical" evidence="1">
    <location>
        <begin position="110"/>
        <end position="132"/>
    </location>
</feature>
<gene>
    <name evidence="2" type="ORF">SAMN05421553_4473</name>
</gene>
<name>A0A1H5HQY7_PSEAG</name>
<evidence type="ECO:0000313" key="3">
    <source>
        <dbReference type="Proteomes" id="UP000242849"/>
    </source>
</evidence>
<proteinExistence type="predicted"/>
<feature type="transmembrane region" description="Helical" evidence="1">
    <location>
        <begin position="29"/>
        <end position="49"/>
    </location>
</feature>
<sequence length="141" mass="16008">MNIYALTIGIFIAVIVVLRFRTRRLEKPRWAYPMLLATLPIYYWVFAVYATDYTALLNELMASVAFLAIAYVAYRSRSFATLVLLAIGYVAHAAYDFYHDVLFVNAGVPTWWPEFCGSVDVLIGGYVAYLAFSLRKRVAIA</sequence>
<dbReference type="Proteomes" id="UP000242849">
    <property type="component" value="Unassembled WGS sequence"/>
</dbReference>
<evidence type="ECO:0000313" key="2">
    <source>
        <dbReference type="EMBL" id="SEE30436.1"/>
    </source>
</evidence>
<keyword evidence="1" id="KW-0812">Transmembrane</keyword>
<accession>A0A1H5HQY7</accession>
<keyword evidence="1" id="KW-1133">Transmembrane helix</keyword>
<feature type="transmembrane region" description="Helical" evidence="1">
    <location>
        <begin position="6"/>
        <end position="22"/>
    </location>
</feature>
<feature type="transmembrane region" description="Helical" evidence="1">
    <location>
        <begin position="55"/>
        <end position="74"/>
    </location>
</feature>
<evidence type="ECO:0000256" key="1">
    <source>
        <dbReference type="SAM" id="Phobius"/>
    </source>
</evidence>
<dbReference type="STRING" id="53406.SAMN05421553_4473"/>